<dbReference type="EMBL" id="JAUBYV010000002">
    <property type="protein sequence ID" value="KAK2629016.1"/>
    <property type="molecule type" value="Genomic_DNA"/>
</dbReference>
<evidence type="ECO:0000256" key="1">
    <source>
        <dbReference type="SAM" id="MobiDB-lite"/>
    </source>
</evidence>
<feature type="compositionally biased region" description="Polar residues" evidence="1">
    <location>
        <begin position="129"/>
        <end position="142"/>
    </location>
</feature>
<feature type="region of interest" description="Disordered" evidence="1">
    <location>
        <begin position="208"/>
        <end position="297"/>
    </location>
</feature>
<feature type="region of interest" description="Disordered" evidence="1">
    <location>
        <begin position="511"/>
        <end position="568"/>
    </location>
</feature>
<evidence type="ECO:0000313" key="3">
    <source>
        <dbReference type="Proteomes" id="UP001285354"/>
    </source>
</evidence>
<dbReference type="GO" id="GO:0005634">
    <property type="term" value="C:nucleus"/>
    <property type="evidence" value="ECO:0007669"/>
    <property type="project" value="InterPro"/>
</dbReference>
<proteinExistence type="predicted"/>
<feature type="compositionally biased region" description="Polar residues" evidence="1">
    <location>
        <begin position="740"/>
        <end position="753"/>
    </location>
</feature>
<dbReference type="InterPro" id="IPR018554">
    <property type="entry name" value="FRQ"/>
</dbReference>
<feature type="region of interest" description="Disordered" evidence="1">
    <location>
        <begin position="671"/>
        <end position="701"/>
    </location>
</feature>
<feature type="compositionally biased region" description="Acidic residues" evidence="1">
    <location>
        <begin position="908"/>
        <end position="924"/>
    </location>
</feature>
<keyword evidence="3" id="KW-1185">Reference proteome</keyword>
<dbReference type="GO" id="GO:0006355">
    <property type="term" value="P:regulation of DNA-templated transcription"/>
    <property type="evidence" value="ECO:0007669"/>
    <property type="project" value="InterPro"/>
</dbReference>
<feature type="compositionally biased region" description="Polar residues" evidence="1">
    <location>
        <begin position="54"/>
        <end position="67"/>
    </location>
</feature>
<feature type="region of interest" description="Disordered" evidence="1">
    <location>
        <begin position="778"/>
        <end position="834"/>
    </location>
</feature>
<feature type="compositionally biased region" description="Polar residues" evidence="1">
    <location>
        <begin position="253"/>
        <end position="265"/>
    </location>
</feature>
<accession>A0AAD9T3V4</accession>
<feature type="region of interest" description="Disordered" evidence="1">
    <location>
        <begin position="374"/>
        <end position="427"/>
    </location>
</feature>
<feature type="compositionally biased region" description="Low complexity" evidence="1">
    <location>
        <begin position="403"/>
        <end position="413"/>
    </location>
</feature>
<sequence>MFAPAEARQSPASPQRSHPRRPPAHLSVSLRHDDPPTSAEPARAPPGVGGAPTESASMKQPSENSTDLGDCAQKWFDHHNNRPGKGLGFLGLEDADEPPYFLPQNSSSSSGASPGKWRPHLCQAESHLQHPQSAVHSSSTGDYRSVIDDLTIENRKLKQQLRQLMKSRNAPLEEDRLFEVRIHGEIPPRKRRELEDVLGSFASAIHEPVEEDMPVPGAAQGEYKASDGPQKVAAKHSTSSSTSNSRPLDSAYASMSNSGGTSSTAYHAGPPRRNGGSQPGGREPNIQSFLHNIPEGPLPKQLSVMTERQKKKLVVQRLEQLFTGNKGMMIGNYSQPIQQQEVSVSAAKADELANEGLGRKEGVREAHIHPYLMDAESGKPGMPPGHSTATENYVSDASDEASPNDSSDDTSPSQRPTRPLDLDPDRAQVPADNVDYIRHLGLSTPNFNSENSSDSDVGADSEGWIYLNLLVNMAQLHIINVTPDFVREALADVSERFQVSLDGKKIRWRGGKQGTRLSSDSGASSAAHLNPEESDGLGQQPLKKRRRLDAKKFSAAPPKNSDPSSRLHNPAAAFQYQPLFRHGKLSPQAASDTSESFFDYSPRNEDSLEAGSANLRTWKDNPTQKSSRDTHDAEILVYYHGAQFCTDLSGDRGRTSTPLHVSATDKDGYFIGEQGRLHDSPRDDAPSISRTNSGSTLPFRPFKDYAIGAENPELGSPRLRAPEPLHEELERGFSLDPFTSRAQRPTQPQSFESSGLGGTRPADHFMVRVETRRTQVNGHHPVKPWHFPTASPGRQKCAHPVPGSASRFVTRARPVARGTDHVTSHPRPTPPSTVRTEVISTQFRQLQPSELPAPLGYHATYSSSDADSDNNSTSSEASRPWRCKMLAQRPLASPAERCDPSASGGCGDEAEDSDDEQEEDDDGSSIDMLAEARTLNPALVAAQEQEFDMLAENEVGTDVATINDSLDEDGTGTPDV</sequence>
<comment type="caution">
    <text evidence="2">The sequence shown here is derived from an EMBL/GenBank/DDBJ whole genome shotgun (WGS) entry which is preliminary data.</text>
</comment>
<reference evidence="2" key="1">
    <citation type="submission" date="2023-06" db="EMBL/GenBank/DDBJ databases">
        <title>Draft genome of Marssonina rosae.</title>
        <authorList>
            <person name="Cheng Q."/>
        </authorList>
    </citation>
    <scope>NUCLEOTIDE SEQUENCE</scope>
    <source>
        <strain evidence="2">R4</strain>
    </source>
</reference>
<evidence type="ECO:0000313" key="2">
    <source>
        <dbReference type="EMBL" id="KAK2629016.1"/>
    </source>
</evidence>
<feature type="compositionally biased region" description="Polar residues" evidence="1">
    <location>
        <begin position="515"/>
        <end position="524"/>
    </location>
</feature>
<feature type="region of interest" description="Disordered" evidence="1">
    <location>
        <begin position="954"/>
        <end position="976"/>
    </location>
</feature>
<feature type="region of interest" description="Disordered" evidence="1">
    <location>
        <begin position="1"/>
        <end position="142"/>
    </location>
</feature>
<organism evidence="2 3">
    <name type="scientific">Diplocarpon rosae</name>
    <dbReference type="NCBI Taxonomy" id="946125"/>
    <lineage>
        <taxon>Eukaryota</taxon>
        <taxon>Fungi</taxon>
        <taxon>Dikarya</taxon>
        <taxon>Ascomycota</taxon>
        <taxon>Pezizomycotina</taxon>
        <taxon>Leotiomycetes</taxon>
        <taxon>Helotiales</taxon>
        <taxon>Drepanopezizaceae</taxon>
        <taxon>Diplocarpon</taxon>
    </lineage>
</organism>
<name>A0AAD9T3V4_9HELO</name>
<feature type="compositionally biased region" description="Low complexity" evidence="1">
    <location>
        <begin position="859"/>
        <end position="878"/>
    </location>
</feature>
<feature type="region of interest" description="Disordered" evidence="1">
    <location>
        <begin position="846"/>
        <end position="926"/>
    </location>
</feature>
<gene>
    <name evidence="2" type="ORF">QTJ16_002119</name>
</gene>
<feature type="compositionally biased region" description="Basic and acidic residues" evidence="1">
    <location>
        <begin position="675"/>
        <end position="685"/>
    </location>
</feature>
<dbReference type="Proteomes" id="UP001285354">
    <property type="component" value="Unassembled WGS sequence"/>
</dbReference>
<evidence type="ECO:0008006" key="4">
    <source>
        <dbReference type="Google" id="ProtNLM"/>
    </source>
</evidence>
<feature type="region of interest" description="Disordered" evidence="1">
    <location>
        <begin position="736"/>
        <end position="762"/>
    </location>
</feature>
<protein>
    <recommendedName>
        <fullName evidence="4">Frequency clock protein</fullName>
    </recommendedName>
</protein>
<dbReference type="Pfam" id="PF09421">
    <property type="entry name" value="FRQ"/>
    <property type="match status" value="1"/>
</dbReference>
<dbReference type="GO" id="GO:0007623">
    <property type="term" value="P:circadian rhythm"/>
    <property type="evidence" value="ECO:0007669"/>
    <property type="project" value="InterPro"/>
</dbReference>
<dbReference type="GO" id="GO:0005737">
    <property type="term" value="C:cytoplasm"/>
    <property type="evidence" value="ECO:0007669"/>
    <property type="project" value="InterPro"/>
</dbReference>
<dbReference type="AlphaFoldDB" id="A0AAD9T3V4"/>